<dbReference type="AlphaFoldDB" id="A0A495SL77"/>
<reference evidence="1 2" key="1">
    <citation type="submission" date="2018-10" db="EMBL/GenBank/DDBJ databases">
        <title>Genomic Encyclopedia of Archaeal and Bacterial Type Strains, Phase II (KMG-II): from individual species to whole genera.</title>
        <authorList>
            <person name="Goeker M."/>
        </authorList>
    </citation>
    <scope>NUCLEOTIDE SEQUENCE [LARGE SCALE GENOMIC DNA]</scope>
    <source>
        <strain evidence="1 2">DSM 14219</strain>
    </source>
</reference>
<comment type="caution">
    <text evidence="1">The sequence shown here is derived from an EMBL/GenBank/DDBJ whole genome shotgun (WGS) entry which is preliminary data.</text>
</comment>
<evidence type="ECO:0000313" key="2">
    <source>
        <dbReference type="Proteomes" id="UP000272428"/>
    </source>
</evidence>
<keyword evidence="2" id="KW-1185">Reference proteome</keyword>
<accession>A0A495SL77</accession>
<organism evidence="1 2">
    <name type="scientific">Chryseobacterium defluvii</name>
    <dbReference type="NCBI Taxonomy" id="160396"/>
    <lineage>
        <taxon>Bacteria</taxon>
        <taxon>Pseudomonadati</taxon>
        <taxon>Bacteroidota</taxon>
        <taxon>Flavobacteriia</taxon>
        <taxon>Flavobacteriales</taxon>
        <taxon>Weeksellaceae</taxon>
        <taxon>Chryseobacterium group</taxon>
        <taxon>Chryseobacterium</taxon>
    </lineage>
</organism>
<dbReference type="OrthoDB" id="9904046at2"/>
<dbReference type="EMBL" id="RBXB01000001">
    <property type="protein sequence ID" value="RKT01049.1"/>
    <property type="molecule type" value="Genomic_DNA"/>
</dbReference>
<dbReference type="Proteomes" id="UP000272428">
    <property type="component" value="Unassembled WGS sequence"/>
</dbReference>
<proteinExistence type="predicted"/>
<evidence type="ECO:0000313" key="1">
    <source>
        <dbReference type="EMBL" id="RKT01049.1"/>
    </source>
</evidence>
<name>A0A495SL77_9FLAO</name>
<sequence length="73" mass="8604">MKKFNVLRAFSRAKVFPKNQKYLGKIFIKSIKESDNADAANEILLAAYMLKLPNYFEIEDEFHKKFPIKFSKT</sequence>
<dbReference type="RefSeq" id="WP_121459996.1">
    <property type="nucleotide sequence ID" value="NZ_RBXB01000001.1"/>
</dbReference>
<gene>
    <name evidence="1" type="ORF">BCF58_0260</name>
</gene>
<protein>
    <submittedName>
        <fullName evidence="1">Uncharacterized protein</fullName>
    </submittedName>
</protein>